<feature type="region of interest" description="Disordered" evidence="11">
    <location>
        <begin position="367"/>
        <end position="389"/>
    </location>
</feature>
<feature type="compositionally biased region" description="Low complexity" evidence="11">
    <location>
        <begin position="372"/>
        <end position="389"/>
    </location>
</feature>
<feature type="compositionally biased region" description="Basic and acidic residues" evidence="11">
    <location>
        <begin position="31"/>
        <end position="42"/>
    </location>
</feature>
<dbReference type="GO" id="GO:0008137">
    <property type="term" value="F:NADH dehydrogenase (ubiquinone) activity"/>
    <property type="evidence" value="ECO:0007669"/>
    <property type="project" value="InterPro"/>
</dbReference>
<evidence type="ECO:0000256" key="6">
    <source>
        <dbReference type="ARBA" id="ARBA00023004"/>
    </source>
</evidence>
<dbReference type="Pfam" id="PF22151">
    <property type="entry name" value="Fer4_NDSU1"/>
    <property type="match status" value="1"/>
</dbReference>
<keyword evidence="4" id="KW-0479">Metal-binding</keyword>
<feature type="compositionally biased region" description="Polar residues" evidence="11">
    <location>
        <begin position="1"/>
        <end position="16"/>
    </location>
</feature>
<dbReference type="GO" id="GO:0016020">
    <property type="term" value="C:membrane"/>
    <property type="evidence" value="ECO:0007669"/>
    <property type="project" value="InterPro"/>
</dbReference>
<sequence>MRRSSTTGSGQHQTNAGFRASHPGHPNGSEKSAEPTTGERGRNGVSIPTGPRNPSVPNVYKNMSTTKIQSANVQTGQPVPPTTPHWPGADPEVPEPPEINNYGLAIFALTDEDLTQPMDDRPRDRVERVKRMLDSIDKYQQGVRATTMNIVASERQRIMRHEVNSQTSGRDPGISQDEVDELIEALSAEPEEGTDYNMDTDDITREAMRDLVEGSESCRDREGSLRRLQYLAEQSIYYSDEFDAEIAKVRGKWEAILEKEQKALEEFLPAVRGLGHWNPTKVEVLTRFHNRSRNRSRAQDRGRLDQAAIPQMWVCAKFTYENFVLTNGTWPISKSSGWKNPPLVRQLEQSKVQTTSTIPEERLYSNHDVLRPPTTTASSSPSTSTNPTTVETIRCCDRLWLVRLGGQAGTPPKPREPFPPRPSVRPRSSSQLVSIEAGSALIQACEKAGATVPRKLMIAGNCRMCLVEVEKVPKPVASCAWPVQPGMVVKTNSPIAHKAREGVMEFLLANHPLDCPVCDQGGECDLQDQSMRYGADRGRFHEIGGKRAVEDKNIGPLIKTSMNRCIHCTRCVRFANDIAGANEMGSTGRGNDLQIGTYLEKNLDSELSGNVIDLCPVGALTSKPYAFRARPWELKKTESIDVMDALGANIRVDSRGLEVMRILPRLNDDVNEEWIDDKTRFACDGLRTQRLTLPLVRKEGKFEPASWEQALNEVAENFARIAPKGNEFKVIAGQLTEVESLVAMKDMANKLGSENLALDMPSGSQPIAHGVDVRSNYLFNSRIAGVEEADAILIVGSNPRHEAAVLNARIRKQWLRSDLEIGVVGETWDSTFEFEHLGTDAAALKKALAGPFGKKLQSAKRPMIILGSGVTDHADAKAFYEMVGAFVDKNAANFMTPEWNGYNVLQRSASRAGAFEVGFVTPSAAVAETKPKIVWLLGADDFQAADIPKDAFVIYQGHHGDRGAEIADVVLPGAAYTEKSATYINTEGRVQMTRAATSLPGAARTDWKIIRAASEFLGVPLPYDDLAMVRDRMVEISPALAAYDVVEPVALQQLSKVQLVDQNKGSKPTNAALKHAVENFYFTDVISRSSPTMARCSAAKETGNPKTDFMAPGMTEDKPMGQVAYGS</sequence>
<dbReference type="InterPro" id="IPR054351">
    <property type="entry name" value="NADH_UbQ_OxRdtase_ferredoxin"/>
</dbReference>
<dbReference type="SUPFAM" id="SSF54292">
    <property type="entry name" value="2Fe-2S ferredoxin-like"/>
    <property type="match status" value="1"/>
</dbReference>
<dbReference type="Gene3D" id="3.40.50.740">
    <property type="match status" value="2"/>
</dbReference>
<dbReference type="PROSITE" id="PS00642">
    <property type="entry name" value="COMPLEX1_75K_2"/>
    <property type="match status" value="1"/>
</dbReference>
<dbReference type="InterPro" id="IPR006656">
    <property type="entry name" value="Mopterin_OxRdtase"/>
</dbReference>
<dbReference type="SUPFAM" id="SSF54862">
    <property type="entry name" value="4Fe-4S ferredoxins"/>
    <property type="match status" value="1"/>
</dbReference>
<dbReference type="Pfam" id="PF10588">
    <property type="entry name" value="NADH-G_4Fe-4S_3"/>
    <property type="match status" value="1"/>
</dbReference>
<evidence type="ECO:0000259" key="12">
    <source>
        <dbReference type="PROSITE" id="PS51669"/>
    </source>
</evidence>
<dbReference type="Pfam" id="PF09326">
    <property type="entry name" value="NADH_dhqG_C"/>
    <property type="match status" value="1"/>
</dbReference>
<evidence type="ECO:0000313" key="15">
    <source>
        <dbReference type="Proteomes" id="UP000294847"/>
    </source>
</evidence>
<dbReference type="CDD" id="cd02773">
    <property type="entry name" value="MopB_Res-Cmplx1_Nad11"/>
    <property type="match status" value="1"/>
</dbReference>
<dbReference type="EMBL" id="CP034207">
    <property type="protein sequence ID" value="QBZ61080.1"/>
    <property type="molecule type" value="Genomic_DNA"/>
</dbReference>
<keyword evidence="8" id="KW-0520">NAD</keyword>
<feature type="region of interest" description="Disordered" evidence="11">
    <location>
        <begin position="71"/>
        <end position="91"/>
    </location>
</feature>
<reference evidence="14 15" key="1">
    <citation type="journal article" date="2019" name="Mol. Biol. Evol.">
        <title>Blast fungal genomes show frequent chromosomal changes, gene gains and losses, and effector gene turnover.</title>
        <authorList>
            <person name="Gomez Luciano L.B."/>
            <person name="Jason Tsai I."/>
            <person name="Chuma I."/>
            <person name="Tosa Y."/>
            <person name="Chen Y.H."/>
            <person name="Li J.Y."/>
            <person name="Li M.Y."/>
            <person name="Jade Lu M.Y."/>
            <person name="Nakayashiki H."/>
            <person name="Li W.H."/>
        </authorList>
    </citation>
    <scope>NUCLEOTIDE SEQUENCE [LARGE SCALE GENOMIC DNA]</scope>
    <source>
        <strain evidence="14">MZ5-1-6</strain>
    </source>
</reference>
<dbReference type="InterPro" id="IPR010228">
    <property type="entry name" value="NADH_UbQ_OxRdtase_Gsu"/>
</dbReference>
<dbReference type="NCBIfam" id="TIGR01973">
    <property type="entry name" value="NuoG"/>
    <property type="match status" value="1"/>
</dbReference>
<evidence type="ECO:0000256" key="3">
    <source>
        <dbReference type="ARBA" id="ARBA00022485"/>
    </source>
</evidence>
<accession>A0A4P7NGQ3</accession>
<dbReference type="FunFam" id="3.40.50.740:FF:000033">
    <property type="entry name" value="NUAM protein"/>
    <property type="match status" value="1"/>
</dbReference>
<dbReference type="PANTHER" id="PTHR43105">
    <property type="entry name" value="RESPIRATORY NITRATE REDUCTASE"/>
    <property type="match status" value="1"/>
</dbReference>
<keyword evidence="5" id="KW-1278">Translocase</keyword>
<dbReference type="Pfam" id="PF00384">
    <property type="entry name" value="Molybdopterin"/>
    <property type="match status" value="1"/>
</dbReference>
<evidence type="ECO:0000256" key="11">
    <source>
        <dbReference type="SAM" id="MobiDB-lite"/>
    </source>
</evidence>
<dbReference type="PANTHER" id="PTHR43105:SF13">
    <property type="entry name" value="NADH-UBIQUINONE OXIDOREDUCTASE 75 KDA SUBUNIT, MITOCHONDRIAL"/>
    <property type="match status" value="1"/>
</dbReference>
<feature type="region of interest" description="Disordered" evidence="11">
    <location>
        <begin position="1"/>
        <end position="57"/>
    </location>
</feature>
<evidence type="ECO:0000256" key="5">
    <source>
        <dbReference type="ARBA" id="ARBA00022967"/>
    </source>
</evidence>
<dbReference type="SMART" id="SM00929">
    <property type="entry name" value="NADH-G_4Fe-4S_3"/>
    <property type="match status" value="1"/>
</dbReference>
<dbReference type="GO" id="GO:0042773">
    <property type="term" value="P:ATP synthesis coupled electron transport"/>
    <property type="evidence" value="ECO:0007669"/>
    <property type="project" value="InterPro"/>
</dbReference>
<organism evidence="14 15">
    <name type="scientific">Pyricularia oryzae</name>
    <name type="common">Rice blast fungus</name>
    <name type="synonym">Magnaporthe oryzae</name>
    <dbReference type="NCBI Taxonomy" id="318829"/>
    <lineage>
        <taxon>Eukaryota</taxon>
        <taxon>Fungi</taxon>
        <taxon>Dikarya</taxon>
        <taxon>Ascomycota</taxon>
        <taxon>Pezizomycotina</taxon>
        <taxon>Sordariomycetes</taxon>
        <taxon>Sordariomycetidae</taxon>
        <taxon>Magnaporthales</taxon>
        <taxon>Pyriculariaceae</taxon>
        <taxon>Pyricularia</taxon>
    </lineage>
</organism>
<evidence type="ECO:0000259" key="13">
    <source>
        <dbReference type="PROSITE" id="PS51839"/>
    </source>
</evidence>
<dbReference type="Pfam" id="PF22117">
    <property type="entry name" value="Fer4_Nqo3"/>
    <property type="match status" value="1"/>
</dbReference>
<comment type="similarity">
    <text evidence="2">Belongs to the complex I 75 kDa subunit family.</text>
</comment>
<comment type="cofactor">
    <cofactor evidence="9">
        <name>[2Fe-2S] cluster</name>
        <dbReference type="ChEBI" id="CHEBI:190135"/>
    </cofactor>
</comment>
<dbReference type="FunFam" id="3.10.20.740:FF:000001">
    <property type="entry name" value="NADH-quinone oxidoreductase subunit G"/>
    <property type="match status" value="1"/>
</dbReference>
<dbReference type="GO" id="GO:0051539">
    <property type="term" value="F:4 iron, 4 sulfur cluster binding"/>
    <property type="evidence" value="ECO:0007669"/>
    <property type="project" value="UniProtKB-KW"/>
</dbReference>
<dbReference type="GO" id="GO:0016651">
    <property type="term" value="F:oxidoreductase activity, acting on NAD(P)H"/>
    <property type="evidence" value="ECO:0007669"/>
    <property type="project" value="InterPro"/>
</dbReference>
<dbReference type="InterPro" id="IPR001041">
    <property type="entry name" value="2Fe-2S_ferredoxin-type"/>
</dbReference>
<dbReference type="PROSITE" id="PS51669">
    <property type="entry name" value="4FE4S_MOW_BIS_MGD"/>
    <property type="match status" value="1"/>
</dbReference>
<protein>
    <recommendedName>
        <fullName evidence="10">NADH-ubiquinone oxidoreductase 78 kDa subunit, mitochondrial</fullName>
    </recommendedName>
</protein>
<feature type="region of interest" description="Disordered" evidence="11">
    <location>
        <begin position="405"/>
        <end position="427"/>
    </location>
</feature>
<dbReference type="PROSITE" id="PS51839">
    <property type="entry name" value="4FE4S_HC3"/>
    <property type="match status" value="1"/>
</dbReference>
<dbReference type="InterPro" id="IPR015405">
    <property type="entry name" value="NDUFS1-like_C"/>
</dbReference>
<dbReference type="Proteomes" id="UP000294847">
    <property type="component" value="Chromosome 4"/>
</dbReference>
<evidence type="ECO:0000313" key="14">
    <source>
        <dbReference type="EMBL" id="QBZ61080.1"/>
    </source>
</evidence>
<evidence type="ECO:0000256" key="9">
    <source>
        <dbReference type="ARBA" id="ARBA00034078"/>
    </source>
</evidence>
<dbReference type="InterPro" id="IPR050123">
    <property type="entry name" value="Prok_molybdopt-oxidoreductase"/>
</dbReference>
<feature type="region of interest" description="Disordered" evidence="11">
    <location>
        <begin position="1099"/>
        <end position="1127"/>
    </location>
</feature>
<dbReference type="FunFam" id="3.30.200.210:FF:000002">
    <property type="entry name" value="NADH-ubiquinone oxidoreductase 75 kDa subunit"/>
    <property type="match status" value="1"/>
</dbReference>
<dbReference type="Gene3D" id="3.10.20.740">
    <property type="match status" value="1"/>
</dbReference>
<evidence type="ECO:0000256" key="1">
    <source>
        <dbReference type="ARBA" id="ARBA00001966"/>
    </source>
</evidence>
<dbReference type="InterPro" id="IPR006963">
    <property type="entry name" value="Mopterin_OxRdtase_4Fe-4S_dom"/>
</dbReference>
<dbReference type="Gene3D" id="3.40.228.10">
    <property type="entry name" value="Dimethylsulfoxide Reductase, domain 2"/>
    <property type="match status" value="1"/>
</dbReference>
<feature type="domain" description="4Fe-4S Mo/W bis-MGD-type" evidence="12">
    <location>
        <begin position="634"/>
        <end position="690"/>
    </location>
</feature>
<dbReference type="PROSITE" id="PS00643">
    <property type="entry name" value="COMPLEX1_75K_3"/>
    <property type="match status" value="1"/>
</dbReference>
<feature type="domain" description="4Fe-4S His(Cys)3-ligated-type" evidence="13">
    <location>
        <begin position="495"/>
        <end position="534"/>
    </location>
</feature>
<evidence type="ECO:0000256" key="4">
    <source>
        <dbReference type="ARBA" id="ARBA00022723"/>
    </source>
</evidence>
<keyword evidence="6" id="KW-0408">Iron</keyword>
<dbReference type="AlphaFoldDB" id="A0A4P7NGQ3"/>
<keyword evidence="3" id="KW-0004">4Fe-4S</keyword>
<proteinExistence type="inferred from homology"/>
<dbReference type="Gene3D" id="3.30.70.20">
    <property type="match status" value="1"/>
</dbReference>
<comment type="cofactor">
    <cofactor evidence="1">
        <name>[4Fe-4S] cluster</name>
        <dbReference type="ChEBI" id="CHEBI:49883"/>
    </cofactor>
</comment>
<dbReference type="InterPro" id="IPR019574">
    <property type="entry name" value="NADH_UbQ_OxRdtase_Gsu_4Fe4S-bd"/>
</dbReference>
<dbReference type="InterPro" id="IPR000283">
    <property type="entry name" value="NADH_UbQ_OxRdtase_75kDa_su_CS"/>
</dbReference>
<dbReference type="SUPFAM" id="SSF53706">
    <property type="entry name" value="Formate dehydrogenase/DMSO reductase, domains 1-3"/>
    <property type="match status" value="1"/>
</dbReference>
<name>A0A4P7NGQ3_PYROR</name>
<evidence type="ECO:0000256" key="7">
    <source>
        <dbReference type="ARBA" id="ARBA00023014"/>
    </source>
</evidence>
<gene>
    <name evidence="14" type="ORF">PoMZ_08026</name>
</gene>
<dbReference type="InterPro" id="IPR036010">
    <property type="entry name" value="2Fe-2S_ferredoxin-like_sf"/>
</dbReference>
<dbReference type="Pfam" id="PF13510">
    <property type="entry name" value="Fer2_4"/>
    <property type="match status" value="1"/>
</dbReference>
<dbReference type="GO" id="GO:0046872">
    <property type="term" value="F:metal ion binding"/>
    <property type="evidence" value="ECO:0007669"/>
    <property type="project" value="UniProtKB-KW"/>
</dbReference>
<evidence type="ECO:0000256" key="8">
    <source>
        <dbReference type="ARBA" id="ARBA00023027"/>
    </source>
</evidence>
<dbReference type="FunFam" id="3.30.70.20:FF:000002">
    <property type="entry name" value="NADH-ubiquinone oxidoreductase 75 kDa subunit"/>
    <property type="match status" value="1"/>
</dbReference>
<evidence type="ECO:0000256" key="2">
    <source>
        <dbReference type="ARBA" id="ARBA00005404"/>
    </source>
</evidence>
<evidence type="ECO:0000256" key="10">
    <source>
        <dbReference type="ARBA" id="ARBA00070722"/>
    </source>
</evidence>
<keyword evidence="7" id="KW-0411">Iron-sulfur</keyword>
<dbReference type="CDD" id="cd00207">
    <property type="entry name" value="fer2"/>
    <property type="match status" value="1"/>
</dbReference>